<evidence type="ECO:0000313" key="2">
    <source>
        <dbReference type="Proteomes" id="UP000297861"/>
    </source>
</evidence>
<dbReference type="AlphaFoldDB" id="A0A4Y8L5D6"/>
<dbReference type="Proteomes" id="UP000297861">
    <property type="component" value="Unassembled WGS sequence"/>
</dbReference>
<dbReference type="RefSeq" id="WP_134435627.1">
    <property type="nucleotide sequence ID" value="NZ_SOML01000002.1"/>
</dbReference>
<evidence type="ECO:0000313" key="1">
    <source>
        <dbReference type="EMBL" id="TFD97855.1"/>
    </source>
</evidence>
<sequence length="224" mass="26036">MKKSLLMISYMLIFITCTSSVDKQKYMEERLKKVNVEYQQDIKESQIPMNLLDHFPHNIKYMPVSREKSYATSNKRISYMLFEYNVPRVILDSISNHYTKAAIQISSGNASNLYIVKSALQIELYGETSLCKEGTIKSYPIPFFESKEFNSPEDVVTKEDMYSKSNKSGLSDNFRIYVLGSESGNFREGLEPLEYMPKEWKNGYSRGVCLNKKLGVIIYWVIIW</sequence>
<proteinExistence type="predicted"/>
<reference evidence="1 2" key="1">
    <citation type="submission" date="2019-03" db="EMBL/GenBank/DDBJ databases">
        <title>San Antonio Military Medical Center submission to MRSN (WRAIR), pending publication.</title>
        <authorList>
            <person name="Blyth D.M."/>
            <person name="Mccarthy S.L."/>
            <person name="Schall S.E."/>
            <person name="Stam J.A."/>
            <person name="Ong A.C."/>
            <person name="Mcgann P.T."/>
        </authorList>
    </citation>
    <scope>NUCLEOTIDE SEQUENCE [LARGE SCALE GENOMIC DNA]</scope>
    <source>
        <strain evidence="1 2">MRSN571793</strain>
    </source>
</reference>
<comment type="caution">
    <text evidence="1">The sequence shown here is derived from an EMBL/GenBank/DDBJ whole genome shotgun (WGS) entry which is preliminary data.</text>
</comment>
<protein>
    <submittedName>
        <fullName evidence="1">Uncharacterized protein</fullName>
    </submittedName>
</protein>
<name>A0A4Y8L5D6_9BACT</name>
<organism evidence="1 2">
    <name type="scientific">Dysgonomonas capnocytophagoides</name>
    <dbReference type="NCBI Taxonomy" id="45254"/>
    <lineage>
        <taxon>Bacteria</taxon>
        <taxon>Pseudomonadati</taxon>
        <taxon>Bacteroidota</taxon>
        <taxon>Bacteroidia</taxon>
        <taxon>Bacteroidales</taxon>
        <taxon>Dysgonomonadaceae</taxon>
        <taxon>Dysgonomonas</taxon>
    </lineage>
</organism>
<accession>A0A4Y8L5D6</accession>
<keyword evidence="2" id="KW-1185">Reference proteome</keyword>
<gene>
    <name evidence="1" type="ORF">E2605_04360</name>
</gene>
<dbReference type="EMBL" id="SOML01000002">
    <property type="protein sequence ID" value="TFD97855.1"/>
    <property type="molecule type" value="Genomic_DNA"/>
</dbReference>
<dbReference type="OrthoDB" id="1123242at2"/>